<accession>A0AAD5VG22</accession>
<feature type="transmembrane region" description="Helical" evidence="3">
    <location>
        <begin position="221"/>
        <end position="247"/>
    </location>
</feature>
<evidence type="ECO:0000256" key="2">
    <source>
        <dbReference type="PIRSR" id="PIRSR600246-3"/>
    </source>
</evidence>
<feature type="transmembrane region" description="Helical" evidence="3">
    <location>
        <begin position="175"/>
        <end position="200"/>
    </location>
</feature>
<dbReference type="PANTHER" id="PTHR10188">
    <property type="entry name" value="L-ASPARAGINASE"/>
    <property type="match status" value="1"/>
</dbReference>
<dbReference type="SUPFAM" id="SSF56235">
    <property type="entry name" value="N-terminal nucleophile aminohydrolases (Ntn hydrolases)"/>
    <property type="match status" value="1"/>
</dbReference>
<dbReference type="AlphaFoldDB" id="A0AAD5VG22"/>
<proteinExistence type="predicted"/>
<dbReference type="EMBL" id="JANIEX010001447">
    <property type="protein sequence ID" value="KAJ3557823.1"/>
    <property type="molecule type" value="Genomic_DNA"/>
</dbReference>
<evidence type="ECO:0000313" key="5">
    <source>
        <dbReference type="Proteomes" id="UP001213000"/>
    </source>
</evidence>
<dbReference type="CDD" id="cd04514">
    <property type="entry name" value="Taspase1_like"/>
    <property type="match status" value="1"/>
</dbReference>
<sequence length="667" mass="73334">MQHFQRDFGLSSNDNRPTDKAVLIGTMLSFMAYGYTVLTACLCLRELYKQSNSIARWVLLGYVNLLFLFISIYMGLHAAIEVRAFTTYQSYPGGPLSWVNSTKSGVYFIAGNICLFGTIWLSNGFLLYRAVILYNSRQWFLVPPFVLYVGSLVTGGLYIAEHFDHSPLVASQATFAVPSIICSTLCNLAVAFSIAVRLFWYRHLVRRIVGRGQKQHHEPYNSMLAIVVESAGLHVTFSVVYIIAYALHSVVARMVVASLVNARTPHQNPAARARIEQLPVTSSRMLGLELQEHFVAVHGGAGFHHPDNDKRTKHALRLACKKALESLKNNSISPETQSSSGDESMLLVEQAIKTLEDDPHLNAGSGSNLTLDGTVECDAAIHISMPGDSSTQGHFGSVGAVSGMPPFPETRRELVKLRMDIGKLPSRDQEPDFSGSKYFGVFEENRRPRSTLVSTGAINFVQKYSTGAVFVSPEDMITPSASKTWKKWKDRLEAGSTDTGTVDVTDEVGHERIFQDTVGAVAWHPKGGFAAGCWARHQANSLDGMACSISGAGEEIVRANLARSIGENHTPATDPHELLQKVLVEDFWKLAKRRGVHDPAAGILMIVREIEDGEASARVWCGFTTASMAIAIASSRELKPKAYILRRPEAMGSRGEKPHVFITSFKI</sequence>
<comment type="caution">
    <text evidence="4">The sequence shown here is derived from an EMBL/GenBank/DDBJ whole genome shotgun (WGS) entry which is preliminary data.</text>
</comment>
<dbReference type="InterPro" id="IPR037464">
    <property type="entry name" value="Taspase1"/>
</dbReference>
<evidence type="ECO:0000256" key="3">
    <source>
        <dbReference type="SAM" id="Phobius"/>
    </source>
</evidence>
<keyword evidence="3" id="KW-1133">Transmembrane helix</keyword>
<dbReference type="Gene3D" id="3.60.20.30">
    <property type="entry name" value="(Glycosyl)asparaginase"/>
    <property type="match status" value="1"/>
</dbReference>
<dbReference type="GO" id="GO:0051604">
    <property type="term" value="P:protein maturation"/>
    <property type="evidence" value="ECO:0007669"/>
    <property type="project" value="TreeGrafter"/>
</dbReference>
<feature type="site" description="Cleavage; by autolysis" evidence="2">
    <location>
        <begin position="516"/>
        <end position="517"/>
    </location>
</feature>
<organism evidence="4 5">
    <name type="scientific">Leucocoprinus birnbaumii</name>
    <dbReference type="NCBI Taxonomy" id="56174"/>
    <lineage>
        <taxon>Eukaryota</taxon>
        <taxon>Fungi</taxon>
        <taxon>Dikarya</taxon>
        <taxon>Basidiomycota</taxon>
        <taxon>Agaricomycotina</taxon>
        <taxon>Agaricomycetes</taxon>
        <taxon>Agaricomycetidae</taxon>
        <taxon>Agaricales</taxon>
        <taxon>Agaricineae</taxon>
        <taxon>Agaricaceae</taxon>
        <taxon>Leucocoprinus</taxon>
    </lineage>
</organism>
<keyword evidence="3" id="KW-0812">Transmembrane</keyword>
<feature type="active site" description="Nucleophile" evidence="1">
    <location>
        <position position="517"/>
    </location>
</feature>
<feature type="transmembrane region" description="Helical" evidence="3">
    <location>
        <begin position="140"/>
        <end position="160"/>
    </location>
</feature>
<dbReference type="GO" id="GO:0005737">
    <property type="term" value="C:cytoplasm"/>
    <property type="evidence" value="ECO:0007669"/>
    <property type="project" value="TreeGrafter"/>
</dbReference>
<feature type="transmembrane region" description="Helical" evidence="3">
    <location>
        <begin position="21"/>
        <end position="45"/>
    </location>
</feature>
<gene>
    <name evidence="4" type="ORF">NP233_g11646</name>
</gene>
<feature type="transmembrane region" description="Helical" evidence="3">
    <location>
        <begin position="57"/>
        <end position="80"/>
    </location>
</feature>
<dbReference type="Proteomes" id="UP001213000">
    <property type="component" value="Unassembled WGS sequence"/>
</dbReference>
<keyword evidence="5" id="KW-1185">Reference proteome</keyword>
<keyword evidence="3" id="KW-0472">Membrane</keyword>
<feature type="transmembrane region" description="Helical" evidence="3">
    <location>
        <begin position="106"/>
        <end position="128"/>
    </location>
</feature>
<reference evidence="4" key="1">
    <citation type="submission" date="2022-07" db="EMBL/GenBank/DDBJ databases">
        <title>Genome Sequence of Leucocoprinus birnbaumii.</title>
        <authorList>
            <person name="Buettner E."/>
        </authorList>
    </citation>
    <scope>NUCLEOTIDE SEQUENCE</scope>
    <source>
        <strain evidence="4">VT141</strain>
    </source>
</reference>
<evidence type="ECO:0000313" key="4">
    <source>
        <dbReference type="EMBL" id="KAJ3557823.1"/>
    </source>
</evidence>
<dbReference type="InterPro" id="IPR000246">
    <property type="entry name" value="Peptidase_T2"/>
</dbReference>
<dbReference type="InterPro" id="IPR029055">
    <property type="entry name" value="Ntn_hydrolases_N"/>
</dbReference>
<protein>
    <submittedName>
        <fullName evidence="4">Uncharacterized protein</fullName>
    </submittedName>
</protein>
<dbReference type="Pfam" id="PF01112">
    <property type="entry name" value="Asparaginase_2"/>
    <property type="match status" value="1"/>
</dbReference>
<dbReference type="GO" id="GO:0004298">
    <property type="term" value="F:threonine-type endopeptidase activity"/>
    <property type="evidence" value="ECO:0007669"/>
    <property type="project" value="InterPro"/>
</dbReference>
<dbReference type="PANTHER" id="PTHR10188:SF8">
    <property type="entry name" value="THREONINE ASPARTASE 1"/>
    <property type="match status" value="1"/>
</dbReference>
<name>A0AAD5VG22_9AGAR</name>
<evidence type="ECO:0000256" key="1">
    <source>
        <dbReference type="PIRSR" id="PIRSR600246-1"/>
    </source>
</evidence>